<organism evidence="2">
    <name type="scientific">Homalodisca liturata</name>
    <dbReference type="NCBI Taxonomy" id="320908"/>
    <lineage>
        <taxon>Eukaryota</taxon>
        <taxon>Metazoa</taxon>
        <taxon>Ecdysozoa</taxon>
        <taxon>Arthropoda</taxon>
        <taxon>Hexapoda</taxon>
        <taxon>Insecta</taxon>
        <taxon>Pterygota</taxon>
        <taxon>Neoptera</taxon>
        <taxon>Paraneoptera</taxon>
        <taxon>Hemiptera</taxon>
        <taxon>Auchenorrhyncha</taxon>
        <taxon>Membracoidea</taxon>
        <taxon>Cicadellidae</taxon>
        <taxon>Cicadellinae</taxon>
        <taxon>Proconiini</taxon>
        <taxon>Homalodisca</taxon>
    </lineage>
</organism>
<feature type="non-terminal residue" evidence="2">
    <location>
        <position position="121"/>
    </location>
</feature>
<keyword evidence="1" id="KW-0175">Coiled coil</keyword>
<evidence type="ECO:0000256" key="1">
    <source>
        <dbReference type="SAM" id="Coils"/>
    </source>
</evidence>
<dbReference type="EMBL" id="GECU01014395">
    <property type="protein sequence ID" value="JAS93311.1"/>
    <property type="molecule type" value="Transcribed_RNA"/>
</dbReference>
<protein>
    <submittedName>
        <fullName evidence="2">Uncharacterized protein</fullName>
    </submittedName>
</protein>
<reference evidence="2" key="1">
    <citation type="submission" date="2015-11" db="EMBL/GenBank/DDBJ databases">
        <title>De novo transcriptome assembly of four potential Pierce s Disease insect vectors from Arizona vineyards.</title>
        <authorList>
            <person name="Tassone E.E."/>
        </authorList>
    </citation>
    <scope>NUCLEOTIDE SEQUENCE</scope>
</reference>
<name>A0A1B6J298_9HEMI</name>
<proteinExistence type="predicted"/>
<dbReference type="AlphaFoldDB" id="A0A1B6J298"/>
<accession>A0A1B6J298</accession>
<feature type="non-terminal residue" evidence="2">
    <location>
        <position position="1"/>
    </location>
</feature>
<gene>
    <name evidence="2" type="ORF">g.2051</name>
</gene>
<sequence length="121" mass="13966">ARHYATTLRDALDKTRPIAKEASLNLNRLQHLEHRIKSRCAEVETEVDRYAESYKTAIEEHRAALRREVNQVRHNKLSALHTHHEELQTRSEHTSHAVMFGQELLAEASDIELLSLVTPIL</sequence>
<feature type="coiled-coil region" evidence="1">
    <location>
        <begin position="40"/>
        <end position="75"/>
    </location>
</feature>
<dbReference type="SUPFAM" id="SSF58113">
    <property type="entry name" value="Apolipoprotein A-I"/>
    <property type="match status" value="1"/>
</dbReference>
<evidence type="ECO:0000313" key="2">
    <source>
        <dbReference type="EMBL" id="JAS93311.1"/>
    </source>
</evidence>